<dbReference type="InterPro" id="IPR001005">
    <property type="entry name" value="SANT/Myb"/>
</dbReference>
<keyword evidence="4" id="KW-0804">Transcription</keyword>
<dbReference type="GO" id="GO:0003677">
    <property type="term" value="F:DNA binding"/>
    <property type="evidence" value="ECO:0007669"/>
    <property type="project" value="UniProtKB-KW"/>
</dbReference>
<evidence type="ECO:0000256" key="3">
    <source>
        <dbReference type="ARBA" id="ARBA00023125"/>
    </source>
</evidence>
<gene>
    <name evidence="8" type="ORF">HHK36_013660</name>
</gene>
<dbReference type="PROSITE" id="PS51294">
    <property type="entry name" value="HTH_MYB"/>
    <property type="match status" value="1"/>
</dbReference>
<dbReference type="InterPro" id="IPR009057">
    <property type="entry name" value="Homeodomain-like_sf"/>
</dbReference>
<dbReference type="PROSITE" id="PS50090">
    <property type="entry name" value="MYB_LIKE"/>
    <property type="match status" value="1"/>
</dbReference>
<dbReference type="OMA" id="DCFKEMN"/>
<evidence type="ECO:0000256" key="5">
    <source>
        <dbReference type="SAM" id="MobiDB-lite"/>
    </source>
</evidence>
<dbReference type="Pfam" id="PF00249">
    <property type="entry name" value="Myb_DNA-binding"/>
    <property type="match status" value="1"/>
</dbReference>
<evidence type="ECO:0000259" key="6">
    <source>
        <dbReference type="PROSITE" id="PS50090"/>
    </source>
</evidence>
<dbReference type="Proteomes" id="UP000655225">
    <property type="component" value="Unassembled WGS sequence"/>
</dbReference>
<dbReference type="EMBL" id="JABCRI010000009">
    <property type="protein sequence ID" value="KAF8400362.1"/>
    <property type="molecule type" value="Genomic_DNA"/>
</dbReference>
<feature type="domain" description="Myb-like" evidence="6">
    <location>
        <begin position="9"/>
        <end position="51"/>
    </location>
</feature>
<accession>A0A834Z6N7</accession>
<dbReference type="OrthoDB" id="2143914at2759"/>
<keyword evidence="9" id="KW-1185">Reference proteome</keyword>
<evidence type="ECO:0000256" key="2">
    <source>
        <dbReference type="ARBA" id="ARBA00023015"/>
    </source>
</evidence>
<proteinExistence type="predicted"/>
<evidence type="ECO:0000256" key="1">
    <source>
        <dbReference type="ARBA" id="ARBA00022737"/>
    </source>
</evidence>
<protein>
    <submittedName>
        <fullName evidence="8">Uncharacterized protein</fullName>
    </submittedName>
</protein>
<comment type="caution">
    <text evidence="8">The sequence shown here is derived from an EMBL/GenBank/DDBJ whole genome shotgun (WGS) entry which is preliminary data.</text>
</comment>
<keyword evidence="1" id="KW-0677">Repeat</keyword>
<dbReference type="SUPFAM" id="SSF46689">
    <property type="entry name" value="Homeodomain-like"/>
    <property type="match status" value="1"/>
</dbReference>
<organism evidence="8 9">
    <name type="scientific">Tetracentron sinense</name>
    <name type="common">Spur-leaf</name>
    <dbReference type="NCBI Taxonomy" id="13715"/>
    <lineage>
        <taxon>Eukaryota</taxon>
        <taxon>Viridiplantae</taxon>
        <taxon>Streptophyta</taxon>
        <taxon>Embryophyta</taxon>
        <taxon>Tracheophyta</taxon>
        <taxon>Spermatophyta</taxon>
        <taxon>Magnoliopsida</taxon>
        <taxon>Trochodendrales</taxon>
        <taxon>Trochodendraceae</taxon>
        <taxon>Tetracentron</taxon>
    </lineage>
</organism>
<name>A0A834Z6N7_TETSI</name>
<dbReference type="Gene3D" id="1.10.10.60">
    <property type="entry name" value="Homeodomain-like"/>
    <property type="match status" value="1"/>
</dbReference>
<feature type="compositionally biased region" description="Polar residues" evidence="5">
    <location>
        <begin position="167"/>
        <end position="180"/>
    </location>
</feature>
<sequence>MGRAPCCDKANVKKGPWSPEEDAKLKDYIDQNGTGGNWIALPQKIESHARRLSTLNQDPKDANGIDDSLSNSALERLQLHMQLQSLQSPLSFYNNPALWPKLHPLGERILQSHYGLSHSPSALVQQAHNFQTEPYQKVGFEELPAASIKDGQANSTSSNPKQDELENSMTGFSPSDSSVAYNSGSNSMNATVMSQSDEVELLKTEFQLASGLQAELNNILFSKPSGLLQHENQITDQFECFEEFNGSKDNMLLWSNDFDTKLSSSNSWDSASVLQPGGMFQEYILGYDL</sequence>
<dbReference type="PANTHER" id="PTHR48000">
    <property type="entry name" value="OS09G0431300 PROTEIN"/>
    <property type="match status" value="1"/>
</dbReference>
<reference evidence="8 9" key="1">
    <citation type="submission" date="2020-04" db="EMBL/GenBank/DDBJ databases">
        <title>Plant Genome Project.</title>
        <authorList>
            <person name="Zhang R.-G."/>
        </authorList>
    </citation>
    <scope>NUCLEOTIDE SEQUENCE [LARGE SCALE GENOMIC DNA]</scope>
    <source>
        <strain evidence="8">YNK0</strain>
        <tissue evidence="8">Leaf</tissue>
    </source>
</reference>
<keyword evidence="2" id="KW-0805">Transcription regulation</keyword>
<dbReference type="AlphaFoldDB" id="A0A834Z6N7"/>
<evidence type="ECO:0000256" key="4">
    <source>
        <dbReference type="ARBA" id="ARBA00023163"/>
    </source>
</evidence>
<keyword evidence="3" id="KW-0238">DNA-binding</keyword>
<feature type="region of interest" description="Disordered" evidence="5">
    <location>
        <begin position="149"/>
        <end position="180"/>
    </location>
</feature>
<feature type="domain" description="HTH myb-type" evidence="7">
    <location>
        <begin position="9"/>
        <end position="35"/>
    </location>
</feature>
<evidence type="ECO:0000259" key="7">
    <source>
        <dbReference type="PROSITE" id="PS51294"/>
    </source>
</evidence>
<evidence type="ECO:0000313" key="8">
    <source>
        <dbReference type="EMBL" id="KAF8400362.1"/>
    </source>
</evidence>
<dbReference type="PANTHER" id="PTHR48000:SF46">
    <property type="entry name" value="TRANSCRIPTION FACTOR MYB36"/>
    <property type="match status" value="1"/>
</dbReference>
<dbReference type="InterPro" id="IPR017930">
    <property type="entry name" value="Myb_dom"/>
</dbReference>
<evidence type="ECO:0000313" key="9">
    <source>
        <dbReference type="Proteomes" id="UP000655225"/>
    </source>
</evidence>